<dbReference type="Proteomes" id="UP000746741">
    <property type="component" value="Unassembled WGS sequence"/>
</dbReference>
<protein>
    <submittedName>
        <fullName evidence="2">Helix-turn-helix transcriptional regulator</fullName>
    </submittedName>
</protein>
<reference evidence="2" key="3">
    <citation type="journal article" date="2021" name="Syst. Appl. Microbiol.">
        <title>Roseomonas hellenica sp. nov., isolated from roots of wild-growing Alkanna tinctoria.</title>
        <authorList>
            <person name="Rat A."/>
            <person name="Naranjo H.D."/>
            <person name="Lebbe L."/>
            <person name="Cnockaert M."/>
            <person name="Krigas N."/>
            <person name="Grigoriadou K."/>
            <person name="Maloupa E."/>
            <person name="Willems A."/>
        </authorList>
    </citation>
    <scope>NUCLEOTIDE SEQUENCE</scope>
    <source>
        <strain evidence="2">LMG 31161</strain>
    </source>
</reference>
<dbReference type="EMBL" id="JAAEDK010000081">
    <property type="protein sequence ID" value="MBR0662137.1"/>
    <property type="molecule type" value="Genomic_DNA"/>
</dbReference>
<comment type="caution">
    <text evidence="2">The sequence shown here is derived from an EMBL/GenBank/DDBJ whole genome shotgun (WGS) entry which is preliminary data.</text>
</comment>
<evidence type="ECO:0000259" key="1">
    <source>
        <dbReference type="PROSITE" id="PS50943"/>
    </source>
</evidence>
<dbReference type="SMART" id="SM00530">
    <property type="entry name" value="HTH_XRE"/>
    <property type="match status" value="1"/>
</dbReference>
<accession>A0A9X9WP77</accession>
<dbReference type="AlphaFoldDB" id="A0A9X9WP77"/>
<dbReference type="GO" id="GO:0003677">
    <property type="term" value="F:DNA binding"/>
    <property type="evidence" value="ECO:0007669"/>
    <property type="project" value="InterPro"/>
</dbReference>
<evidence type="ECO:0000313" key="5">
    <source>
        <dbReference type="Proteomes" id="UP001138708"/>
    </source>
</evidence>
<reference evidence="3 4" key="2">
    <citation type="submission" date="2020-02" db="EMBL/GenBank/DDBJ databases">
        <authorList>
            <person name="Sun Q."/>
            <person name="Inoue M."/>
        </authorList>
    </citation>
    <scope>NUCLEOTIDE SEQUENCE [LARGE SCALE GENOMIC DNA]</scope>
    <source>
        <strain evidence="3 4">KCTC 22478</strain>
    </source>
</reference>
<organism evidence="2 5">
    <name type="scientific">Neoroseomonas oryzicola</name>
    <dbReference type="NCBI Taxonomy" id="535904"/>
    <lineage>
        <taxon>Bacteria</taxon>
        <taxon>Pseudomonadati</taxon>
        <taxon>Pseudomonadota</taxon>
        <taxon>Alphaproteobacteria</taxon>
        <taxon>Acetobacterales</taxon>
        <taxon>Acetobacteraceae</taxon>
        <taxon>Neoroseomonas</taxon>
    </lineage>
</organism>
<dbReference type="Pfam" id="PF01381">
    <property type="entry name" value="HTH_3"/>
    <property type="match status" value="1"/>
</dbReference>
<dbReference type="PROSITE" id="PS50943">
    <property type="entry name" value="HTH_CROC1"/>
    <property type="match status" value="1"/>
</dbReference>
<evidence type="ECO:0000313" key="2">
    <source>
        <dbReference type="EMBL" id="MBR0662137.1"/>
    </source>
</evidence>
<name>A0A9X9WP77_9PROT</name>
<dbReference type="EMBL" id="JAAVUP010000025">
    <property type="protein sequence ID" value="NKE20238.1"/>
    <property type="molecule type" value="Genomic_DNA"/>
</dbReference>
<dbReference type="InterPro" id="IPR001387">
    <property type="entry name" value="Cro/C1-type_HTH"/>
</dbReference>
<dbReference type="InterPro" id="IPR010982">
    <property type="entry name" value="Lambda_DNA-bd_dom_sf"/>
</dbReference>
<reference evidence="2" key="1">
    <citation type="submission" date="2020-01" db="EMBL/GenBank/DDBJ databases">
        <authorList>
            <person name="Rat A."/>
        </authorList>
    </citation>
    <scope>NUCLEOTIDE SEQUENCE</scope>
    <source>
        <strain evidence="2">LMG 31161</strain>
    </source>
</reference>
<dbReference type="CDD" id="cd00093">
    <property type="entry name" value="HTH_XRE"/>
    <property type="match status" value="1"/>
</dbReference>
<evidence type="ECO:0000313" key="4">
    <source>
        <dbReference type="Proteomes" id="UP000746741"/>
    </source>
</evidence>
<dbReference type="SUPFAM" id="SSF47413">
    <property type="entry name" value="lambda repressor-like DNA-binding domains"/>
    <property type="match status" value="1"/>
</dbReference>
<keyword evidence="4" id="KW-1185">Reference proteome</keyword>
<gene>
    <name evidence="3" type="ORF">GWK15_25005</name>
    <name evidence="2" type="ORF">GXW75_22980</name>
</gene>
<sequence length="149" mass="16636">MLHAMVSPPDEVRRHVSHPIDIHVGARMRLRRRFLGMSQTKLADAIGITFQQVQKFERGLSRIAASRLHDVSRALDVPVSFFFDALPAEAGGLAVDSRGTEEAEARNNLQPSEMHGRETLDLVRAYYALADPEVRKRILELVRSLAPAA</sequence>
<proteinExistence type="predicted"/>
<feature type="domain" description="HTH cro/C1-type" evidence="1">
    <location>
        <begin position="28"/>
        <end position="82"/>
    </location>
</feature>
<dbReference type="RefSeq" id="WP_168044277.1">
    <property type="nucleotide sequence ID" value="NZ_JAAEDK010000081.1"/>
</dbReference>
<dbReference type="Proteomes" id="UP001138708">
    <property type="component" value="Unassembled WGS sequence"/>
</dbReference>
<evidence type="ECO:0000313" key="3">
    <source>
        <dbReference type="EMBL" id="NKE20238.1"/>
    </source>
</evidence>
<dbReference type="Gene3D" id="1.10.260.40">
    <property type="entry name" value="lambda repressor-like DNA-binding domains"/>
    <property type="match status" value="1"/>
</dbReference>